<gene>
    <name evidence="2" type="ORF">KDN34_14140</name>
</gene>
<dbReference type="Proteomes" id="UP000679575">
    <property type="component" value="Chromosome"/>
</dbReference>
<evidence type="ECO:0008006" key="4">
    <source>
        <dbReference type="Google" id="ProtNLM"/>
    </source>
</evidence>
<feature type="transmembrane region" description="Helical" evidence="1">
    <location>
        <begin position="49"/>
        <end position="67"/>
    </location>
</feature>
<evidence type="ECO:0000256" key="1">
    <source>
        <dbReference type="SAM" id="Phobius"/>
    </source>
</evidence>
<dbReference type="EMBL" id="CP073587">
    <property type="protein sequence ID" value="QUN05323.1"/>
    <property type="molecule type" value="Genomic_DNA"/>
</dbReference>
<protein>
    <recommendedName>
        <fullName evidence="4">DUF3137 domain-containing protein</fullName>
    </recommendedName>
</protein>
<name>A0ABX7YRD2_9GAMM</name>
<reference evidence="2 3" key="1">
    <citation type="submission" date="2021-04" db="EMBL/GenBank/DDBJ databases">
        <title>Novel species identification of genus Shewanella.</title>
        <authorList>
            <person name="Liu G."/>
        </authorList>
    </citation>
    <scope>NUCLEOTIDE SEQUENCE [LARGE SCALE GENOMIC DNA]</scope>
    <source>
        <strain evidence="2 3">FJAT-54481</strain>
    </source>
</reference>
<sequence>MAISNNKRVDQLLRAMKQSLPGVNDEHSLYDLLKPALSFKGPIRYNNRWPWLMTVAGLVVLAILWLLDSSKLTGLPDSLLNGLNWLLSPLYRLPLGPWSPFLLLTGIGVWQLLSRYQRLQGLADAIWRKNLLLDNQLQEIPCQPEAKAREFARSFYEFNRGNHKRSIDWLCQGHYQGTEHQFDYQLFDFHYVDKHTTTTTDSKGRKHTHTTYRHYHRYGVILSFGFTQDLNILGYSNSGQTGVKWEPASLDFRKQFKVLAGSEMIASKFFKPTVVEQLQQLGQKLRQTNLEFNRQGILCLTVADSDFANVPRPVGLEDAEAFLTVLKQQTKLPKLTLALHCVHQLMVYTDSNF</sequence>
<evidence type="ECO:0000313" key="3">
    <source>
        <dbReference type="Proteomes" id="UP000679575"/>
    </source>
</evidence>
<keyword evidence="1" id="KW-0812">Transmembrane</keyword>
<keyword evidence="1" id="KW-1133">Transmembrane helix</keyword>
<feature type="transmembrane region" description="Helical" evidence="1">
    <location>
        <begin position="95"/>
        <end position="113"/>
    </location>
</feature>
<proteinExistence type="predicted"/>
<keyword evidence="1" id="KW-0472">Membrane</keyword>
<keyword evidence="3" id="KW-1185">Reference proteome</keyword>
<organism evidence="2 3">
    <name type="scientific">Shewanella yunxiaonensis</name>
    <dbReference type="NCBI Taxonomy" id="2829809"/>
    <lineage>
        <taxon>Bacteria</taxon>
        <taxon>Pseudomonadati</taxon>
        <taxon>Pseudomonadota</taxon>
        <taxon>Gammaproteobacteria</taxon>
        <taxon>Alteromonadales</taxon>
        <taxon>Shewanellaceae</taxon>
        <taxon>Shewanella</taxon>
    </lineage>
</organism>
<accession>A0ABX7YRD2</accession>
<evidence type="ECO:0000313" key="2">
    <source>
        <dbReference type="EMBL" id="QUN05323.1"/>
    </source>
</evidence>
<dbReference type="RefSeq" id="WP_212594357.1">
    <property type="nucleotide sequence ID" value="NZ_CP073587.1"/>
</dbReference>